<accession>A0A6C0AUQ5</accession>
<dbReference type="GO" id="GO:0016887">
    <property type="term" value="F:ATP hydrolysis activity"/>
    <property type="evidence" value="ECO:0007669"/>
    <property type="project" value="InterPro"/>
</dbReference>
<dbReference type="GO" id="GO:0006260">
    <property type="term" value="P:DNA replication"/>
    <property type="evidence" value="ECO:0007669"/>
    <property type="project" value="UniProtKB-KW"/>
</dbReference>
<evidence type="ECO:0000256" key="1">
    <source>
        <dbReference type="ARBA" id="ARBA00022705"/>
    </source>
</evidence>
<dbReference type="SUPFAM" id="SSF52540">
    <property type="entry name" value="P-loop containing nucleoside triphosphate hydrolases"/>
    <property type="match status" value="1"/>
</dbReference>
<dbReference type="Gene3D" id="3.40.50.300">
    <property type="entry name" value="P-loop containing nucleotide triphosphate hydrolases"/>
    <property type="match status" value="1"/>
</dbReference>
<dbReference type="Pfam" id="PF00004">
    <property type="entry name" value="AAA"/>
    <property type="match status" value="1"/>
</dbReference>
<evidence type="ECO:0000313" key="3">
    <source>
        <dbReference type="EMBL" id="QHS83193.1"/>
    </source>
</evidence>
<dbReference type="EMBL" id="MN738750">
    <property type="protein sequence ID" value="QHS83193.1"/>
    <property type="molecule type" value="Genomic_DNA"/>
</dbReference>
<feature type="domain" description="AAA+ ATPase" evidence="2">
    <location>
        <begin position="33"/>
        <end position="171"/>
    </location>
</feature>
<dbReference type="PANTHER" id="PTHR23389">
    <property type="entry name" value="CHROMOSOME TRANSMISSION FIDELITY FACTOR 18"/>
    <property type="match status" value="1"/>
</dbReference>
<keyword evidence="1" id="KW-0235">DNA replication</keyword>
<protein>
    <recommendedName>
        <fullName evidence="2">AAA+ ATPase domain-containing protein</fullName>
    </recommendedName>
</protein>
<dbReference type="InterPro" id="IPR003593">
    <property type="entry name" value="AAA+_ATPase"/>
</dbReference>
<dbReference type="GO" id="GO:0005524">
    <property type="term" value="F:ATP binding"/>
    <property type="evidence" value="ECO:0007669"/>
    <property type="project" value="InterPro"/>
</dbReference>
<name>A0A6C0AUQ5_9ZZZZ</name>
<dbReference type="CDD" id="cd00009">
    <property type="entry name" value="AAA"/>
    <property type="match status" value="1"/>
</dbReference>
<dbReference type="AlphaFoldDB" id="A0A6C0AUQ5"/>
<dbReference type="SMART" id="SM00382">
    <property type="entry name" value="AAA"/>
    <property type="match status" value="1"/>
</dbReference>
<dbReference type="InterPro" id="IPR027417">
    <property type="entry name" value="P-loop_NTPase"/>
</dbReference>
<dbReference type="PRINTS" id="PR00364">
    <property type="entry name" value="DISEASERSIST"/>
</dbReference>
<proteinExistence type="predicted"/>
<sequence>MENYSQYFERIEIASKIKNLLLDFDEKQNNMDYKKGVYIYGGPGSGKTTFITQLLKELDYDIIHYDAGYVRNKSLIDTITCDRIASQNVLQMMEKKRKRIVIVMDEIDGMNNGDKGGIMALIKLIRQKKTKRQKLENKTMNPIICIGGYNTDKKIRELMNVCNVFELPTPTPNQLRNLLENRLPNYNVFEPNVIENAIKYIDGDLRKLDFVMDYAIKKPEKMNKLERLFEKKSYNEDAKKITHHLLNNSCHIDTHSLIMNETERTIVSLLWHENVIDMLENKKKEKALPLYLELLDNICYADYVDRITFQSQIWQFNEMSSLMKTFHNNQIYHEVFPENRDKYQPNEVRFTKVLTKYSTEYNNMLFLYNLCETLSLDKKDLLCMFEELRMFKNTPNIYKNDSLLQIEKWFEDYEISKLEIRRIYRYLDKNEKKESADDYLLENDMDDKNNDCV</sequence>
<organism evidence="3">
    <name type="scientific">viral metagenome</name>
    <dbReference type="NCBI Taxonomy" id="1070528"/>
    <lineage>
        <taxon>unclassified sequences</taxon>
        <taxon>metagenomes</taxon>
        <taxon>organismal metagenomes</taxon>
    </lineage>
</organism>
<dbReference type="PANTHER" id="PTHR23389:SF6">
    <property type="entry name" value="REPLICATION FACTOR C SUBUNIT 1"/>
    <property type="match status" value="1"/>
</dbReference>
<reference evidence="3" key="1">
    <citation type="journal article" date="2020" name="Nature">
        <title>Giant virus diversity and host interactions through global metagenomics.</title>
        <authorList>
            <person name="Schulz F."/>
            <person name="Roux S."/>
            <person name="Paez-Espino D."/>
            <person name="Jungbluth S."/>
            <person name="Walsh D.A."/>
            <person name="Denef V.J."/>
            <person name="McMahon K.D."/>
            <person name="Konstantinidis K.T."/>
            <person name="Eloe-Fadrosh E.A."/>
            <person name="Kyrpides N.C."/>
            <person name="Woyke T."/>
        </authorList>
    </citation>
    <scope>NUCLEOTIDE SEQUENCE</scope>
    <source>
        <strain evidence="3">GVMAG-S-ERX555943-30</strain>
    </source>
</reference>
<dbReference type="InterPro" id="IPR003959">
    <property type="entry name" value="ATPase_AAA_core"/>
</dbReference>
<evidence type="ECO:0000259" key="2">
    <source>
        <dbReference type="SMART" id="SM00382"/>
    </source>
</evidence>